<dbReference type="OrthoDB" id="21525at2759"/>
<dbReference type="Proteomes" id="UP000270094">
    <property type="component" value="Unassembled WGS sequence"/>
</dbReference>
<dbReference type="GO" id="GO:0008017">
    <property type="term" value="F:microtubule binding"/>
    <property type="evidence" value="ECO:0007669"/>
    <property type="project" value="InterPro"/>
</dbReference>
<proteinExistence type="inferred from homology"/>
<feature type="coiled-coil region" evidence="8">
    <location>
        <begin position="127"/>
        <end position="158"/>
    </location>
</feature>
<dbReference type="GO" id="GO:0005874">
    <property type="term" value="C:microtubule"/>
    <property type="evidence" value="ECO:0007669"/>
    <property type="project" value="TreeGrafter"/>
</dbReference>
<dbReference type="PROSITE" id="PS50067">
    <property type="entry name" value="KINESIN_MOTOR_2"/>
    <property type="match status" value="1"/>
</dbReference>
<dbReference type="GO" id="GO:0003777">
    <property type="term" value="F:microtubule motor activity"/>
    <property type="evidence" value="ECO:0007669"/>
    <property type="project" value="InterPro"/>
</dbReference>
<dbReference type="SMART" id="SM00129">
    <property type="entry name" value="KISc"/>
    <property type="match status" value="1"/>
</dbReference>
<evidence type="ECO:0000256" key="6">
    <source>
        <dbReference type="ARBA" id="ARBA00023212"/>
    </source>
</evidence>
<evidence type="ECO:0000256" key="2">
    <source>
        <dbReference type="ARBA" id="ARBA00022741"/>
    </source>
</evidence>
<keyword evidence="11" id="KW-1185">Reference proteome</keyword>
<keyword evidence="5 7" id="KW-0505">Motor protein</keyword>
<dbReference type="PANTHER" id="PTHR47968">
    <property type="entry name" value="CENTROMERE PROTEIN E"/>
    <property type="match status" value="1"/>
</dbReference>
<dbReference type="InterPro" id="IPR036961">
    <property type="entry name" value="Kinesin_motor_dom_sf"/>
</dbReference>
<keyword evidence="2 7" id="KW-0547">Nucleotide-binding</keyword>
<evidence type="ECO:0000256" key="1">
    <source>
        <dbReference type="ARBA" id="ARBA00004245"/>
    </source>
</evidence>
<evidence type="ECO:0000259" key="9">
    <source>
        <dbReference type="PROSITE" id="PS50067"/>
    </source>
</evidence>
<dbReference type="Pfam" id="PF00225">
    <property type="entry name" value="Kinesin"/>
    <property type="match status" value="1"/>
</dbReference>
<dbReference type="GO" id="GO:0005524">
    <property type="term" value="F:ATP binding"/>
    <property type="evidence" value="ECO:0007669"/>
    <property type="project" value="UniProtKB-UniRule"/>
</dbReference>
<evidence type="ECO:0000256" key="3">
    <source>
        <dbReference type="ARBA" id="ARBA00022840"/>
    </source>
</evidence>
<gene>
    <name evidence="10" type="ORF">SVUK_LOCUS8932</name>
</gene>
<evidence type="ECO:0000256" key="4">
    <source>
        <dbReference type="ARBA" id="ARBA00023054"/>
    </source>
</evidence>
<dbReference type="PANTHER" id="PTHR47968:SF75">
    <property type="entry name" value="CENTROMERE-ASSOCIATED PROTEIN E"/>
    <property type="match status" value="1"/>
</dbReference>
<dbReference type="InterPro" id="IPR027640">
    <property type="entry name" value="Kinesin-like_fam"/>
</dbReference>
<comment type="similarity">
    <text evidence="7">Belongs to the TRAFAC class myosin-kinesin ATPase superfamily. Kinesin family.</text>
</comment>
<keyword evidence="6" id="KW-0206">Cytoskeleton</keyword>
<name>A0A3P7J7R9_STRVU</name>
<evidence type="ECO:0000256" key="5">
    <source>
        <dbReference type="ARBA" id="ARBA00023175"/>
    </source>
</evidence>
<dbReference type="EMBL" id="UYYB01033196">
    <property type="protein sequence ID" value="VDM73934.1"/>
    <property type="molecule type" value="Genomic_DNA"/>
</dbReference>
<keyword evidence="4 8" id="KW-0175">Coiled coil</keyword>
<evidence type="ECO:0000313" key="11">
    <source>
        <dbReference type="Proteomes" id="UP000270094"/>
    </source>
</evidence>
<feature type="binding site" evidence="7">
    <location>
        <begin position="51"/>
        <end position="58"/>
    </location>
    <ligand>
        <name>ATP</name>
        <dbReference type="ChEBI" id="CHEBI:30616"/>
    </ligand>
</feature>
<reference evidence="10 11" key="1">
    <citation type="submission" date="2018-11" db="EMBL/GenBank/DDBJ databases">
        <authorList>
            <consortium name="Pathogen Informatics"/>
        </authorList>
    </citation>
    <scope>NUCLEOTIDE SEQUENCE [LARGE SCALE GENOMIC DNA]</scope>
</reference>
<feature type="non-terminal residue" evidence="10">
    <location>
        <position position="178"/>
    </location>
</feature>
<sequence length="178" mass="19945">MVMTTLLCISVDCSDNVFDQLCTNETIYENVMSGLVDSALSGFNTAVCAYGQSGAGKTHTLTGSENEDGLVQNTFRALLETISRANERKYMLRISYIEIYNERIRDLLNDSASDLPIYENKDGVAQIEGLKEVVVTEKAQVEELLEKAQERRQLAETCLNERSSRSHTIIRLTIESHD</sequence>
<organism evidence="10 11">
    <name type="scientific">Strongylus vulgaris</name>
    <name type="common">Blood worm</name>
    <dbReference type="NCBI Taxonomy" id="40348"/>
    <lineage>
        <taxon>Eukaryota</taxon>
        <taxon>Metazoa</taxon>
        <taxon>Ecdysozoa</taxon>
        <taxon>Nematoda</taxon>
        <taxon>Chromadorea</taxon>
        <taxon>Rhabditida</taxon>
        <taxon>Rhabditina</taxon>
        <taxon>Rhabditomorpha</taxon>
        <taxon>Strongyloidea</taxon>
        <taxon>Strongylidae</taxon>
        <taxon>Strongylus</taxon>
    </lineage>
</organism>
<dbReference type="Gene3D" id="3.40.850.10">
    <property type="entry name" value="Kinesin motor domain"/>
    <property type="match status" value="1"/>
</dbReference>
<evidence type="ECO:0000256" key="8">
    <source>
        <dbReference type="SAM" id="Coils"/>
    </source>
</evidence>
<dbReference type="InterPro" id="IPR001752">
    <property type="entry name" value="Kinesin_motor_dom"/>
</dbReference>
<keyword evidence="3 7" id="KW-0067">ATP-binding</keyword>
<comment type="subcellular location">
    <subcellularLocation>
        <location evidence="1">Cytoplasm</location>
        <location evidence="1">Cytoskeleton</location>
    </subcellularLocation>
</comment>
<dbReference type="AlphaFoldDB" id="A0A3P7J7R9"/>
<dbReference type="SUPFAM" id="SSF52540">
    <property type="entry name" value="P-loop containing nucleoside triphosphate hydrolases"/>
    <property type="match status" value="1"/>
</dbReference>
<dbReference type="GO" id="GO:0007018">
    <property type="term" value="P:microtubule-based movement"/>
    <property type="evidence" value="ECO:0007669"/>
    <property type="project" value="InterPro"/>
</dbReference>
<feature type="domain" description="Kinesin motor" evidence="9">
    <location>
        <begin position="1"/>
        <end position="178"/>
    </location>
</feature>
<accession>A0A3P7J7R9</accession>
<dbReference type="InterPro" id="IPR027417">
    <property type="entry name" value="P-loop_NTPase"/>
</dbReference>
<keyword evidence="6" id="KW-0963">Cytoplasm</keyword>
<evidence type="ECO:0000313" key="10">
    <source>
        <dbReference type="EMBL" id="VDM73934.1"/>
    </source>
</evidence>
<dbReference type="PRINTS" id="PR00380">
    <property type="entry name" value="KINESINHEAVY"/>
</dbReference>
<protein>
    <recommendedName>
        <fullName evidence="9">Kinesin motor domain-containing protein</fullName>
    </recommendedName>
</protein>
<dbReference type="GO" id="GO:0000278">
    <property type="term" value="P:mitotic cell cycle"/>
    <property type="evidence" value="ECO:0007669"/>
    <property type="project" value="TreeGrafter"/>
</dbReference>
<evidence type="ECO:0000256" key="7">
    <source>
        <dbReference type="PROSITE-ProRule" id="PRU00283"/>
    </source>
</evidence>